<evidence type="ECO:0000256" key="4">
    <source>
        <dbReference type="ARBA" id="ARBA00022692"/>
    </source>
</evidence>
<dbReference type="PROSITE" id="PS50929">
    <property type="entry name" value="ABC_TM1F"/>
    <property type="match status" value="1"/>
</dbReference>
<evidence type="ECO:0000259" key="10">
    <source>
        <dbReference type="PROSITE" id="PS50893"/>
    </source>
</evidence>
<dbReference type="InterPro" id="IPR017871">
    <property type="entry name" value="ABC_transporter-like_CS"/>
</dbReference>
<keyword evidence="4 9" id="KW-0812">Transmembrane</keyword>
<keyword evidence="8 9" id="KW-0472">Membrane</keyword>
<feature type="transmembrane region" description="Helical" evidence="9">
    <location>
        <begin position="157"/>
        <end position="176"/>
    </location>
</feature>
<feature type="transmembrane region" description="Helical" evidence="9">
    <location>
        <begin position="243"/>
        <end position="265"/>
    </location>
</feature>
<dbReference type="Gene3D" id="1.20.1560.10">
    <property type="entry name" value="ABC transporter type 1, transmembrane domain"/>
    <property type="match status" value="1"/>
</dbReference>
<dbReference type="InterPro" id="IPR036640">
    <property type="entry name" value="ABC1_TM_sf"/>
</dbReference>
<feature type="transmembrane region" description="Helical" evidence="9">
    <location>
        <begin position="54"/>
        <end position="78"/>
    </location>
</feature>
<dbReference type="PROSITE" id="PS00211">
    <property type="entry name" value="ABC_TRANSPORTER_1"/>
    <property type="match status" value="1"/>
</dbReference>
<dbReference type="AlphaFoldDB" id="A0A348AEF0"/>
<dbReference type="InterPro" id="IPR003439">
    <property type="entry name" value="ABC_transporter-like_ATP-bd"/>
</dbReference>
<evidence type="ECO:0000256" key="6">
    <source>
        <dbReference type="ARBA" id="ARBA00022840"/>
    </source>
</evidence>
<evidence type="ECO:0000256" key="2">
    <source>
        <dbReference type="ARBA" id="ARBA00022448"/>
    </source>
</evidence>
<evidence type="ECO:0000256" key="9">
    <source>
        <dbReference type="SAM" id="Phobius"/>
    </source>
</evidence>
<feature type="domain" description="ABC transmembrane type-1" evidence="11">
    <location>
        <begin position="18"/>
        <end position="300"/>
    </location>
</feature>
<keyword evidence="2" id="KW-0813">Transport</keyword>
<comment type="subcellular location">
    <subcellularLocation>
        <location evidence="1">Cell membrane</location>
        <topology evidence="1">Multi-pass membrane protein</topology>
    </subcellularLocation>
</comment>
<evidence type="ECO:0000259" key="11">
    <source>
        <dbReference type="PROSITE" id="PS50929"/>
    </source>
</evidence>
<dbReference type="Gene3D" id="3.40.50.300">
    <property type="entry name" value="P-loop containing nucleotide triphosphate hydrolases"/>
    <property type="match status" value="1"/>
</dbReference>
<dbReference type="SUPFAM" id="SSF90123">
    <property type="entry name" value="ABC transporter transmembrane region"/>
    <property type="match status" value="1"/>
</dbReference>
<dbReference type="GO" id="GO:0140359">
    <property type="term" value="F:ABC-type transporter activity"/>
    <property type="evidence" value="ECO:0007669"/>
    <property type="project" value="InterPro"/>
</dbReference>
<feature type="transmembrane region" description="Helical" evidence="9">
    <location>
        <begin position="127"/>
        <end position="151"/>
    </location>
</feature>
<dbReference type="GO" id="GO:0005886">
    <property type="term" value="C:plasma membrane"/>
    <property type="evidence" value="ECO:0007669"/>
    <property type="project" value="UniProtKB-SubCell"/>
</dbReference>
<evidence type="ECO:0000313" key="13">
    <source>
        <dbReference type="Proteomes" id="UP000276437"/>
    </source>
</evidence>
<dbReference type="SUPFAM" id="SSF52540">
    <property type="entry name" value="P-loop containing nucleoside triphosphate hydrolases"/>
    <property type="match status" value="1"/>
</dbReference>
<keyword evidence="3" id="KW-1003">Cell membrane</keyword>
<evidence type="ECO:0000256" key="8">
    <source>
        <dbReference type="ARBA" id="ARBA00023136"/>
    </source>
</evidence>
<dbReference type="InterPro" id="IPR011527">
    <property type="entry name" value="ABC1_TM_dom"/>
</dbReference>
<dbReference type="InterPro" id="IPR027417">
    <property type="entry name" value="P-loop_NTPase"/>
</dbReference>
<dbReference type="GO" id="GO:0005524">
    <property type="term" value="F:ATP binding"/>
    <property type="evidence" value="ECO:0007669"/>
    <property type="project" value="UniProtKB-KW"/>
</dbReference>
<reference evidence="12 13" key="1">
    <citation type="journal article" date="2018" name="Int. J. Syst. Evol. Microbiol.">
        <title>Methylomusa anaerophila gen. nov., sp. nov., an anaerobic methanol-utilizing bacterium isolated from a microbial fuel cell.</title>
        <authorList>
            <person name="Amano N."/>
            <person name="Yamamuro A."/>
            <person name="Miyahara M."/>
            <person name="Kouzuma A."/>
            <person name="Abe T."/>
            <person name="Watanabe K."/>
        </authorList>
    </citation>
    <scope>NUCLEOTIDE SEQUENCE [LARGE SCALE GENOMIC DNA]</scope>
    <source>
        <strain evidence="12 13">MMFC1</strain>
    </source>
</reference>
<dbReference type="InterPro" id="IPR039421">
    <property type="entry name" value="Type_1_exporter"/>
</dbReference>
<keyword evidence="7 9" id="KW-1133">Transmembrane helix</keyword>
<evidence type="ECO:0000313" key="12">
    <source>
        <dbReference type="EMBL" id="BBB89448.1"/>
    </source>
</evidence>
<dbReference type="PANTHER" id="PTHR24221">
    <property type="entry name" value="ATP-BINDING CASSETTE SUB-FAMILY B"/>
    <property type="match status" value="1"/>
</dbReference>
<dbReference type="EMBL" id="AP018449">
    <property type="protein sequence ID" value="BBB89448.1"/>
    <property type="molecule type" value="Genomic_DNA"/>
</dbReference>
<feature type="transmembrane region" description="Helical" evidence="9">
    <location>
        <begin position="271"/>
        <end position="296"/>
    </location>
</feature>
<dbReference type="SMART" id="SM00382">
    <property type="entry name" value="AAA"/>
    <property type="match status" value="1"/>
</dbReference>
<dbReference type="KEGG" id="mana:MAMMFC1_00081"/>
<dbReference type="GO" id="GO:0016887">
    <property type="term" value="F:ATP hydrolysis activity"/>
    <property type="evidence" value="ECO:0007669"/>
    <property type="project" value="InterPro"/>
</dbReference>
<gene>
    <name evidence="12" type="ORF">MAMMFC1_00081</name>
</gene>
<keyword evidence="13" id="KW-1185">Reference proteome</keyword>
<dbReference type="PROSITE" id="PS50893">
    <property type="entry name" value="ABC_TRANSPORTER_2"/>
    <property type="match status" value="1"/>
</dbReference>
<proteinExistence type="predicted"/>
<feature type="transmembrane region" description="Helical" evidence="9">
    <location>
        <begin position="21"/>
        <end position="42"/>
    </location>
</feature>
<accession>A0A348AEF0</accession>
<dbReference type="InterPro" id="IPR003593">
    <property type="entry name" value="AAA+_ATPase"/>
</dbReference>
<dbReference type="Proteomes" id="UP000276437">
    <property type="component" value="Chromosome"/>
</dbReference>
<keyword evidence="12" id="KW-0378">Hydrolase</keyword>
<dbReference type="OrthoDB" id="9802264at2"/>
<protein>
    <submittedName>
        <fullName evidence="12">Putative multidrug export ATP-binding/permease protein</fullName>
        <ecNumber evidence="12">3.6.3.-</ecNumber>
    </submittedName>
</protein>
<dbReference type="RefSeq" id="WP_158618583.1">
    <property type="nucleotide sequence ID" value="NZ_AP018449.1"/>
</dbReference>
<dbReference type="Pfam" id="PF00664">
    <property type="entry name" value="ABC_membrane"/>
    <property type="match status" value="1"/>
</dbReference>
<evidence type="ECO:0000256" key="1">
    <source>
        <dbReference type="ARBA" id="ARBA00004651"/>
    </source>
</evidence>
<evidence type="ECO:0000256" key="7">
    <source>
        <dbReference type="ARBA" id="ARBA00022989"/>
    </source>
</evidence>
<dbReference type="Pfam" id="PF00005">
    <property type="entry name" value="ABC_tran"/>
    <property type="match status" value="1"/>
</dbReference>
<evidence type="ECO:0000256" key="3">
    <source>
        <dbReference type="ARBA" id="ARBA00022475"/>
    </source>
</evidence>
<sequence>MMTNKVALLSARDMRRSILAGFINAASVVCGIIPFFYIVTMLDLLAQKQPLAAILPQCGIIALLLVAKAVFYGLGLAVTHRLAFSTLADIRGRLIDHMERLSLAGMEKRKSGELAHIVNHEVEQVELFLAHALPELLIASIIPVAIIGFMYTVFQPFAFIYAVQIPLLVLYTMWYMKDYAPKFDEYYQRTSRMSSDLMEYIAGIRVIKVCNTGKGKTRQLLEQMRDYIVWVKRVTRLIILPRFVQSFIIACGMFLIAVVGTEYLLDNVIQFKTFVIGIIFAGFFGESLSKLLVYTFRVMKFNASRKAILSVLTIPPRTWQETEVPVTGGDIQFSAVSFTYEDKSVLENISFTVRKNTMAALVGISGSGKTTIGKLINGFLLPDAGTVTINGIATTALPEAAIARLVSYVQQDAFLFNTSVYENILIGNPDATEKEVYKAARQAQIHNFIQSLPDGYNTQVGEGGSRLSGGERQRIALARMILKDAPIIILDEATSSLDSQNEQAVEEAIAAAGAGKTRIVITHRLDTVSHADKIIVVDKGCIIDQGLHGELLTRCRHYNQMVAARYAADHWTVREKQPC</sequence>
<keyword evidence="6 12" id="KW-0067">ATP-binding</keyword>
<dbReference type="PANTHER" id="PTHR24221:SF654">
    <property type="entry name" value="ATP-BINDING CASSETTE SUB-FAMILY B MEMBER 6"/>
    <property type="match status" value="1"/>
</dbReference>
<dbReference type="EC" id="3.6.3.-" evidence="12"/>
<dbReference type="FunFam" id="3.40.50.300:FF:000221">
    <property type="entry name" value="Multidrug ABC transporter ATP-binding protein"/>
    <property type="match status" value="1"/>
</dbReference>
<organism evidence="12 13">
    <name type="scientific">Methylomusa anaerophila</name>
    <dbReference type="NCBI Taxonomy" id="1930071"/>
    <lineage>
        <taxon>Bacteria</taxon>
        <taxon>Bacillati</taxon>
        <taxon>Bacillota</taxon>
        <taxon>Negativicutes</taxon>
        <taxon>Selenomonadales</taxon>
        <taxon>Sporomusaceae</taxon>
        <taxon>Methylomusa</taxon>
    </lineage>
</organism>
<evidence type="ECO:0000256" key="5">
    <source>
        <dbReference type="ARBA" id="ARBA00022741"/>
    </source>
</evidence>
<name>A0A348AEF0_9FIRM</name>
<keyword evidence="5" id="KW-0547">Nucleotide-binding</keyword>
<feature type="domain" description="ABC transporter" evidence="10">
    <location>
        <begin position="331"/>
        <end position="564"/>
    </location>
</feature>